<feature type="compositionally biased region" description="Pro residues" evidence="3">
    <location>
        <begin position="1"/>
        <end position="15"/>
    </location>
</feature>
<sequence length="356" mass="38355">MPPSPSDPVPSPPAPSSANPQPLAAHPPPSHLRPHPPFPAKLPAPPQTSTLPLSTPTSTILLSPPHTALLIIDLQNFFLSAALGRPASSAGNLAAARLLESAIPAARKAGIRVVWLNWGLTDQELEEMPPGTRRAFGFEVEVGREAEREAADDAYGVNQAAVEEALRKREEGGGDGKTERIYRGLGSEMGIVRLGDGEVVDAGRLLMRGAWNASLPPALMDAYREGAKLEWKPDVWIHKNRMSGLWGGGTPCTEFLEKEGITSLLFTGVNTDQCVSGSLQDAFSKGYDCILIRDGCGTTSPKSASEGIEFNCERTWGFVADCKDLEDGVERMLEARTEKFDAIDMQMQGPREGDEF</sequence>
<protein>
    <recommendedName>
        <fullName evidence="4">Isochorismatase-like domain-containing protein</fullName>
    </recommendedName>
</protein>
<organism evidence="5 6">
    <name type="scientific">Lasallia pustulata</name>
    <dbReference type="NCBI Taxonomy" id="136370"/>
    <lineage>
        <taxon>Eukaryota</taxon>
        <taxon>Fungi</taxon>
        <taxon>Dikarya</taxon>
        <taxon>Ascomycota</taxon>
        <taxon>Pezizomycotina</taxon>
        <taxon>Lecanoromycetes</taxon>
        <taxon>OSLEUM clade</taxon>
        <taxon>Umbilicariomycetidae</taxon>
        <taxon>Umbilicariales</taxon>
        <taxon>Umbilicariaceae</taxon>
        <taxon>Lasallia</taxon>
    </lineage>
</organism>
<feature type="compositionally biased region" description="Pro residues" evidence="3">
    <location>
        <begin position="25"/>
        <end position="46"/>
    </location>
</feature>
<dbReference type="Pfam" id="PF00857">
    <property type="entry name" value="Isochorismatase"/>
    <property type="match status" value="1"/>
</dbReference>
<evidence type="ECO:0000313" key="6">
    <source>
        <dbReference type="Proteomes" id="UP000324767"/>
    </source>
</evidence>
<dbReference type="PANTHER" id="PTHR43540:SF9">
    <property type="entry name" value="FAMILY HYDROLASE, PUTATIVE (AFU_ORTHOLOGUE AFUA_2G08700)-RELATED"/>
    <property type="match status" value="1"/>
</dbReference>
<evidence type="ECO:0000256" key="2">
    <source>
        <dbReference type="ARBA" id="ARBA00022801"/>
    </source>
</evidence>
<dbReference type="OrthoDB" id="167809at2759"/>
<comment type="caution">
    <text evidence="5">The sequence shown here is derived from an EMBL/GenBank/DDBJ whole genome shotgun (WGS) entry which is preliminary data.</text>
</comment>
<comment type="similarity">
    <text evidence="1">Belongs to the isochorismatase family.</text>
</comment>
<dbReference type="InterPro" id="IPR036380">
    <property type="entry name" value="Isochorismatase-like_sf"/>
</dbReference>
<reference evidence="5 6" key="1">
    <citation type="submission" date="2019-09" db="EMBL/GenBank/DDBJ databases">
        <title>The hologenome of the rock-dwelling lichen Lasallia pustulata.</title>
        <authorList>
            <person name="Greshake Tzovaras B."/>
            <person name="Segers F."/>
            <person name="Bicker A."/>
            <person name="Dal Grande F."/>
            <person name="Otte J."/>
            <person name="Hankeln T."/>
            <person name="Schmitt I."/>
            <person name="Ebersberger I."/>
        </authorList>
    </citation>
    <scope>NUCLEOTIDE SEQUENCE [LARGE SCALE GENOMIC DNA]</scope>
    <source>
        <strain evidence="5">A1-1</strain>
    </source>
</reference>
<evidence type="ECO:0000256" key="3">
    <source>
        <dbReference type="SAM" id="MobiDB-lite"/>
    </source>
</evidence>
<dbReference type="InterPro" id="IPR000868">
    <property type="entry name" value="Isochorismatase-like_dom"/>
</dbReference>
<dbReference type="Gene3D" id="3.40.50.850">
    <property type="entry name" value="Isochorismatase-like"/>
    <property type="match status" value="1"/>
</dbReference>
<dbReference type="SUPFAM" id="SSF52499">
    <property type="entry name" value="Isochorismatase-like hydrolases"/>
    <property type="match status" value="1"/>
</dbReference>
<name>A0A5M8PZN6_9LECA</name>
<dbReference type="GO" id="GO:0016787">
    <property type="term" value="F:hydrolase activity"/>
    <property type="evidence" value="ECO:0007669"/>
    <property type="project" value="UniProtKB-KW"/>
</dbReference>
<feature type="domain" description="Isochorismatase-like" evidence="4">
    <location>
        <begin position="232"/>
        <end position="307"/>
    </location>
</feature>
<dbReference type="AlphaFoldDB" id="A0A5M8PZN6"/>
<evidence type="ECO:0000259" key="4">
    <source>
        <dbReference type="Pfam" id="PF00857"/>
    </source>
</evidence>
<dbReference type="PANTHER" id="PTHR43540">
    <property type="entry name" value="PEROXYUREIDOACRYLATE/UREIDOACRYLATE AMIDOHYDROLASE-RELATED"/>
    <property type="match status" value="1"/>
</dbReference>
<feature type="region of interest" description="Disordered" evidence="3">
    <location>
        <begin position="1"/>
        <end position="57"/>
    </location>
</feature>
<feature type="compositionally biased region" description="Low complexity" evidence="3">
    <location>
        <begin position="47"/>
        <end position="57"/>
    </location>
</feature>
<accession>A0A5M8PZN6</accession>
<proteinExistence type="inferred from homology"/>
<evidence type="ECO:0000256" key="1">
    <source>
        <dbReference type="ARBA" id="ARBA00006336"/>
    </source>
</evidence>
<dbReference type="EMBL" id="VXIT01000003">
    <property type="protein sequence ID" value="KAA6414128.1"/>
    <property type="molecule type" value="Genomic_DNA"/>
</dbReference>
<dbReference type="InterPro" id="IPR050272">
    <property type="entry name" value="Isochorismatase-like_hydrls"/>
</dbReference>
<keyword evidence="2" id="KW-0378">Hydrolase</keyword>
<dbReference type="Proteomes" id="UP000324767">
    <property type="component" value="Unassembled WGS sequence"/>
</dbReference>
<gene>
    <name evidence="5" type="ORF">FRX48_02490</name>
</gene>
<evidence type="ECO:0000313" key="5">
    <source>
        <dbReference type="EMBL" id="KAA6414128.1"/>
    </source>
</evidence>